<comment type="subcellular location">
    <subcellularLocation>
        <location evidence="1">Nucleus</location>
    </subcellularLocation>
</comment>
<dbReference type="AlphaFoldDB" id="J3M5T7"/>
<proteinExistence type="predicted"/>
<dbReference type="Proteomes" id="UP000006038">
    <property type="component" value="Chromosome 5"/>
</dbReference>
<evidence type="ECO:0000313" key="4">
    <source>
        <dbReference type="EnsemblPlants" id="OB05G19610.1"/>
    </source>
</evidence>
<evidence type="ECO:0000259" key="3">
    <source>
        <dbReference type="Pfam" id="PF13891"/>
    </source>
</evidence>
<dbReference type="eggNOG" id="ENOG502RXKY">
    <property type="taxonomic scope" value="Eukaryota"/>
</dbReference>
<keyword evidence="5" id="KW-1185">Reference proteome</keyword>
<dbReference type="PANTHER" id="PTHR13453:SF5">
    <property type="entry name" value="KAT8 REGULATORY NSL COMPLEX SUBUNIT 2"/>
    <property type="match status" value="1"/>
</dbReference>
<evidence type="ECO:0000313" key="5">
    <source>
        <dbReference type="Proteomes" id="UP000006038"/>
    </source>
</evidence>
<sequence>MAMARFCHSHILSDPKQVLYKGCAYITKSGAQLGQITCGRPILKASVPSLCNIHFQKSQKLIAHAYKKVGFNRSPNFGLLVAESIRQIQAKRREPPS</sequence>
<reference evidence="4" key="2">
    <citation type="submission" date="2013-04" db="UniProtKB">
        <authorList>
            <consortium name="EnsemblPlants"/>
        </authorList>
    </citation>
    <scope>IDENTIFICATION</scope>
</reference>
<dbReference type="InterPro" id="IPR026316">
    <property type="entry name" value="NSL2"/>
</dbReference>
<dbReference type="GO" id="GO:0044545">
    <property type="term" value="C:NSL complex"/>
    <property type="evidence" value="ECO:0007669"/>
    <property type="project" value="TreeGrafter"/>
</dbReference>
<dbReference type="GO" id="GO:0005634">
    <property type="term" value="C:nucleus"/>
    <property type="evidence" value="ECO:0007669"/>
    <property type="project" value="UniProtKB-SubCell"/>
</dbReference>
<name>J3M5T7_ORYBR</name>
<dbReference type="STRING" id="4533.J3M5T7"/>
<dbReference type="Gramene" id="OB05G19610.1">
    <property type="protein sequence ID" value="OB05G19610.1"/>
    <property type="gene ID" value="OB05G19610"/>
</dbReference>
<dbReference type="PANTHER" id="PTHR13453">
    <property type="entry name" value="KAT8 REGULATORY NSL COMPLEX SUBUNIT 2"/>
    <property type="match status" value="1"/>
</dbReference>
<reference evidence="4" key="1">
    <citation type="journal article" date="2013" name="Nat. Commun.">
        <title>Whole-genome sequencing of Oryza brachyantha reveals mechanisms underlying Oryza genome evolution.</title>
        <authorList>
            <person name="Chen J."/>
            <person name="Huang Q."/>
            <person name="Gao D."/>
            <person name="Wang J."/>
            <person name="Lang Y."/>
            <person name="Liu T."/>
            <person name="Li B."/>
            <person name="Bai Z."/>
            <person name="Luis Goicoechea J."/>
            <person name="Liang C."/>
            <person name="Chen C."/>
            <person name="Zhang W."/>
            <person name="Sun S."/>
            <person name="Liao Y."/>
            <person name="Zhang X."/>
            <person name="Yang L."/>
            <person name="Song C."/>
            <person name="Wang M."/>
            <person name="Shi J."/>
            <person name="Liu G."/>
            <person name="Liu J."/>
            <person name="Zhou H."/>
            <person name="Zhou W."/>
            <person name="Yu Q."/>
            <person name="An N."/>
            <person name="Chen Y."/>
            <person name="Cai Q."/>
            <person name="Wang B."/>
            <person name="Liu B."/>
            <person name="Min J."/>
            <person name="Huang Y."/>
            <person name="Wu H."/>
            <person name="Li Z."/>
            <person name="Zhang Y."/>
            <person name="Yin Y."/>
            <person name="Song W."/>
            <person name="Jiang J."/>
            <person name="Jackson S.A."/>
            <person name="Wing R.A."/>
            <person name="Wang J."/>
            <person name="Chen M."/>
        </authorList>
    </citation>
    <scope>NUCLEOTIDE SEQUENCE [LARGE SCALE GENOMIC DNA]</scope>
    <source>
        <strain evidence="4">cv. IRGC 101232</strain>
    </source>
</reference>
<feature type="domain" description="KANL2-like probable zinc-finger" evidence="3">
    <location>
        <begin position="1"/>
        <end position="55"/>
    </location>
</feature>
<dbReference type="Pfam" id="PF13891">
    <property type="entry name" value="zf-C3HC3H_KANSL2"/>
    <property type="match status" value="1"/>
</dbReference>
<dbReference type="OMA" id="GARHAND"/>
<dbReference type="HOGENOM" id="CLU_2350126_0_0_1"/>
<evidence type="ECO:0000256" key="2">
    <source>
        <dbReference type="ARBA" id="ARBA00023242"/>
    </source>
</evidence>
<protein>
    <recommendedName>
        <fullName evidence="3">KANL2-like probable zinc-finger domain-containing protein</fullName>
    </recommendedName>
</protein>
<evidence type="ECO:0000256" key="1">
    <source>
        <dbReference type="ARBA" id="ARBA00004123"/>
    </source>
</evidence>
<dbReference type="EnsemblPlants" id="OB05G19610.1">
    <property type="protein sequence ID" value="OB05G19610.1"/>
    <property type="gene ID" value="OB05G19610"/>
</dbReference>
<accession>J3M5T7</accession>
<keyword evidence="2" id="KW-0539">Nucleus</keyword>
<dbReference type="InterPro" id="IPR025927">
    <property type="entry name" value="Znf_KANL2-like"/>
</dbReference>
<organism evidence="4">
    <name type="scientific">Oryza brachyantha</name>
    <name type="common">malo sina</name>
    <dbReference type="NCBI Taxonomy" id="4533"/>
    <lineage>
        <taxon>Eukaryota</taxon>
        <taxon>Viridiplantae</taxon>
        <taxon>Streptophyta</taxon>
        <taxon>Embryophyta</taxon>
        <taxon>Tracheophyta</taxon>
        <taxon>Spermatophyta</taxon>
        <taxon>Magnoliopsida</taxon>
        <taxon>Liliopsida</taxon>
        <taxon>Poales</taxon>
        <taxon>Poaceae</taxon>
        <taxon>BOP clade</taxon>
        <taxon>Oryzoideae</taxon>
        <taxon>Oryzeae</taxon>
        <taxon>Oryzinae</taxon>
        <taxon>Oryza</taxon>
    </lineage>
</organism>